<feature type="domain" description="Nephrocystin 3-like N-terminal" evidence="2">
    <location>
        <begin position="189"/>
        <end position="267"/>
    </location>
</feature>
<comment type="caution">
    <text evidence="3">The sequence shown here is derived from an EMBL/GenBank/DDBJ whole genome shotgun (WGS) entry which is preliminary data.</text>
</comment>
<dbReference type="Gene3D" id="3.40.50.300">
    <property type="entry name" value="P-loop containing nucleotide triphosphate hydrolases"/>
    <property type="match status" value="1"/>
</dbReference>
<evidence type="ECO:0000256" key="1">
    <source>
        <dbReference type="ARBA" id="ARBA00022737"/>
    </source>
</evidence>
<organism evidence="3 4">
    <name type="scientific">Ophiocordyceps camponoti-rufipedis</name>
    <dbReference type="NCBI Taxonomy" id="2004952"/>
    <lineage>
        <taxon>Eukaryota</taxon>
        <taxon>Fungi</taxon>
        <taxon>Dikarya</taxon>
        <taxon>Ascomycota</taxon>
        <taxon>Pezizomycotina</taxon>
        <taxon>Sordariomycetes</taxon>
        <taxon>Hypocreomycetidae</taxon>
        <taxon>Hypocreales</taxon>
        <taxon>Ophiocordycipitaceae</taxon>
        <taxon>Ophiocordyceps</taxon>
    </lineage>
</organism>
<reference evidence="3 4" key="1">
    <citation type="submission" date="2017-06" db="EMBL/GenBank/DDBJ databases">
        <title>Ant-infecting Ophiocordyceps genomes reveal a high diversity of potential behavioral manipulation genes and a possible major role for enterotoxins.</title>
        <authorList>
            <person name="De Bekker C."/>
            <person name="Evans H.C."/>
            <person name="Brachmann A."/>
            <person name="Hughes D.P."/>
        </authorList>
    </citation>
    <scope>NUCLEOTIDE SEQUENCE [LARGE SCALE GENOMIC DNA]</scope>
    <source>
        <strain evidence="3 4">Map16</strain>
    </source>
</reference>
<proteinExistence type="predicted"/>
<accession>A0A2C5Z5H4</accession>
<dbReference type="SUPFAM" id="SSF52540">
    <property type="entry name" value="P-loop containing nucleoside triphosphate hydrolases"/>
    <property type="match status" value="1"/>
</dbReference>
<sequence>MADPLSMTVSLIKLAEVSGKIVCDCYKYQQGVKGALQEITQLLRETQSLRSVIDNLLLLLKSDVQAHLGTLRDIIANEGLSRFQCELVELEGRLQMPDKKWRKMGVNLLWPLKEPEVRKAVESINRMKGILDSSLIIDTTGSVLEIRRDVGHLRDDSKMQKFEQLLEGLQAHNPLSHHMELCKKRVVETGRWLLDKNDFQQWIDSKSSSFWLHGQPGCGKSVLCSAVIEGIRTRRQSTALAYYYFDFSHHGISQTAVMLRSLIYQLSV</sequence>
<dbReference type="Proteomes" id="UP000226431">
    <property type="component" value="Unassembled WGS sequence"/>
</dbReference>
<protein>
    <recommendedName>
        <fullName evidence="2">Nephrocystin 3-like N-terminal domain-containing protein</fullName>
    </recommendedName>
</protein>
<dbReference type="Pfam" id="PF24883">
    <property type="entry name" value="NPHP3_N"/>
    <property type="match status" value="1"/>
</dbReference>
<evidence type="ECO:0000313" key="3">
    <source>
        <dbReference type="EMBL" id="PHH75040.1"/>
    </source>
</evidence>
<evidence type="ECO:0000259" key="2">
    <source>
        <dbReference type="Pfam" id="PF24883"/>
    </source>
</evidence>
<dbReference type="EMBL" id="NJES01000238">
    <property type="protein sequence ID" value="PHH75040.1"/>
    <property type="molecule type" value="Genomic_DNA"/>
</dbReference>
<dbReference type="InterPro" id="IPR056884">
    <property type="entry name" value="NPHP3-like_N"/>
</dbReference>
<gene>
    <name evidence="3" type="ORF">CDD80_2657</name>
</gene>
<keyword evidence="4" id="KW-1185">Reference proteome</keyword>
<dbReference type="PANTHER" id="PTHR10039:SF16">
    <property type="entry name" value="GPI INOSITOL-DEACYLASE"/>
    <property type="match status" value="1"/>
</dbReference>
<keyword evidence="1" id="KW-0677">Repeat</keyword>
<evidence type="ECO:0000313" key="4">
    <source>
        <dbReference type="Proteomes" id="UP000226431"/>
    </source>
</evidence>
<name>A0A2C5Z5H4_9HYPO</name>
<dbReference type="AlphaFoldDB" id="A0A2C5Z5H4"/>
<dbReference type="InterPro" id="IPR027417">
    <property type="entry name" value="P-loop_NTPase"/>
</dbReference>
<dbReference type="OrthoDB" id="194358at2759"/>
<dbReference type="PANTHER" id="PTHR10039">
    <property type="entry name" value="AMELOGENIN"/>
    <property type="match status" value="1"/>
</dbReference>